<sequence length="315" mass="34450">MHTFKPYEWMQAGTLTGGDDKVKTLLGIVASPRKYGNCELFLKELYLNLPQDAWSLRLIRLSELNIQPCLGCYQCLFGEMKCVQRDDLQLFLDALVSADAVAVAVPTYFLGANASLKRLLDRGLSFYAHLNTLWGKPAVGAAIAGVPGLEGYTKLIVDSFLKLTLTDHRGSEVVYGALPGEIFLDGVAKAAAARLAEALCGGGSEEAGSAPRCPVCGGDTFRFLPETSPRPDGAVAVRCMLCSSAGTLKAADGRIQISTRPSEHPLFLTREDAERHLEWLRGMKEAFFVRHKELKAVVQAYTAIGEWIRPENRTR</sequence>
<evidence type="ECO:0000313" key="5">
    <source>
        <dbReference type="Proteomes" id="UP000298602"/>
    </source>
</evidence>
<protein>
    <submittedName>
        <fullName evidence="4">Flavodoxin family protein</fullName>
    </submittedName>
</protein>
<organism evidence="4 5">
    <name type="scientific">Desulfoglaeba alkanexedens ALDC</name>
    <dbReference type="NCBI Taxonomy" id="980445"/>
    <lineage>
        <taxon>Bacteria</taxon>
        <taxon>Pseudomonadati</taxon>
        <taxon>Thermodesulfobacteriota</taxon>
        <taxon>Syntrophobacteria</taxon>
        <taxon>Syntrophobacterales</taxon>
        <taxon>Syntrophobacteraceae</taxon>
        <taxon>Desulfoglaeba</taxon>
    </lineage>
</organism>
<dbReference type="InterPro" id="IPR005025">
    <property type="entry name" value="FMN_Rdtase-like_dom"/>
</dbReference>
<dbReference type="OrthoDB" id="9805976at2"/>
<feature type="domain" description="NADPH-dependent FMN reductase-like" evidence="3">
    <location>
        <begin position="25"/>
        <end position="146"/>
    </location>
</feature>
<proteinExistence type="predicted"/>
<dbReference type="EMBL" id="CP040098">
    <property type="protein sequence ID" value="QCQ22944.1"/>
    <property type="molecule type" value="Genomic_DNA"/>
</dbReference>
<dbReference type="PANTHER" id="PTHR43278">
    <property type="entry name" value="NAD(P)H-DEPENDENT FMN-CONTAINING OXIDOREDUCTASE YWQN-RELATED"/>
    <property type="match status" value="1"/>
</dbReference>
<dbReference type="Gene3D" id="3.40.50.360">
    <property type="match status" value="1"/>
</dbReference>
<dbReference type="GO" id="GO:0016491">
    <property type="term" value="F:oxidoreductase activity"/>
    <property type="evidence" value="ECO:0007669"/>
    <property type="project" value="InterPro"/>
</dbReference>
<evidence type="ECO:0000256" key="1">
    <source>
        <dbReference type="ARBA" id="ARBA00022630"/>
    </source>
</evidence>
<dbReference type="PANTHER" id="PTHR43278:SF1">
    <property type="entry name" value="IRON-SULFUR FLAVOPROTEIN MJ1083"/>
    <property type="match status" value="1"/>
</dbReference>
<reference evidence="4 5" key="1">
    <citation type="submission" date="2019-05" db="EMBL/GenBank/DDBJ databases">
        <title>The Complete Genome Sequence of the n-alkane-degrading Desulfoglaeba alkanexedens ALDC reveals multiple alkylsuccinate synthase gene clusters.</title>
        <authorList>
            <person name="Callaghan A.V."/>
            <person name="Davidova I.A."/>
            <person name="Duncan K.E."/>
            <person name="Morris B."/>
            <person name="McInerney M.J."/>
        </authorList>
    </citation>
    <scope>NUCLEOTIDE SEQUENCE [LARGE SCALE GENOMIC DNA]</scope>
    <source>
        <strain evidence="4 5">ALDC</strain>
    </source>
</reference>
<name>A0A4P8L513_9BACT</name>
<dbReference type="InterPro" id="IPR029039">
    <property type="entry name" value="Flavoprotein-like_sf"/>
</dbReference>
<dbReference type="Proteomes" id="UP000298602">
    <property type="component" value="Chromosome"/>
</dbReference>
<keyword evidence="1" id="KW-0285">Flavoprotein</keyword>
<dbReference type="KEGG" id="dax:FDQ92_12650"/>
<dbReference type="AlphaFoldDB" id="A0A4P8L513"/>
<dbReference type="InterPro" id="IPR051796">
    <property type="entry name" value="ISF_SsuE-like"/>
</dbReference>
<evidence type="ECO:0000256" key="2">
    <source>
        <dbReference type="ARBA" id="ARBA00022643"/>
    </source>
</evidence>
<gene>
    <name evidence="4" type="ORF">FDQ92_12650</name>
</gene>
<evidence type="ECO:0000259" key="3">
    <source>
        <dbReference type="Pfam" id="PF03358"/>
    </source>
</evidence>
<evidence type="ECO:0000313" key="4">
    <source>
        <dbReference type="EMBL" id="QCQ22944.1"/>
    </source>
</evidence>
<dbReference type="SUPFAM" id="SSF52218">
    <property type="entry name" value="Flavoproteins"/>
    <property type="match status" value="1"/>
</dbReference>
<reference evidence="4 5" key="2">
    <citation type="submission" date="2019-05" db="EMBL/GenBank/DDBJ databases">
        <authorList>
            <person name="Suflita J.M."/>
            <person name="Marks C.R."/>
        </authorList>
    </citation>
    <scope>NUCLEOTIDE SEQUENCE [LARGE SCALE GENOMIC DNA]</scope>
    <source>
        <strain evidence="4 5">ALDC</strain>
    </source>
</reference>
<dbReference type="Pfam" id="PF03358">
    <property type="entry name" value="FMN_red"/>
    <property type="match status" value="1"/>
</dbReference>
<accession>A0A4P8L513</accession>
<keyword evidence="2" id="KW-0288">FMN</keyword>
<keyword evidence="5" id="KW-1185">Reference proteome</keyword>